<evidence type="ECO:0000256" key="5">
    <source>
        <dbReference type="ARBA" id="ARBA00023242"/>
    </source>
</evidence>
<name>A0A8K0K1J9_LADFU</name>
<keyword evidence="3" id="KW-0238">DNA-binding</keyword>
<dbReference type="SUPFAM" id="SSF47459">
    <property type="entry name" value="HLH, helix-loop-helix DNA-binding domain"/>
    <property type="match status" value="1"/>
</dbReference>
<organism evidence="9 10">
    <name type="scientific">Ladona fulva</name>
    <name type="common">Scarce chaser dragonfly</name>
    <name type="synonym">Libellula fulva</name>
    <dbReference type="NCBI Taxonomy" id="123851"/>
    <lineage>
        <taxon>Eukaryota</taxon>
        <taxon>Metazoa</taxon>
        <taxon>Ecdysozoa</taxon>
        <taxon>Arthropoda</taxon>
        <taxon>Hexapoda</taxon>
        <taxon>Insecta</taxon>
        <taxon>Pterygota</taxon>
        <taxon>Palaeoptera</taxon>
        <taxon>Odonata</taxon>
        <taxon>Epiprocta</taxon>
        <taxon>Anisoptera</taxon>
        <taxon>Libelluloidea</taxon>
        <taxon>Libellulidae</taxon>
        <taxon>Ladona</taxon>
    </lineage>
</organism>
<evidence type="ECO:0000256" key="2">
    <source>
        <dbReference type="ARBA" id="ARBA00023015"/>
    </source>
</evidence>
<evidence type="ECO:0000313" key="9">
    <source>
        <dbReference type="EMBL" id="KAG8225660.1"/>
    </source>
</evidence>
<reference evidence="9" key="2">
    <citation type="submission" date="2017-10" db="EMBL/GenBank/DDBJ databases">
        <title>Ladona fulva Genome sequencing and assembly.</title>
        <authorList>
            <person name="Murali S."/>
            <person name="Richards S."/>
            <person name="Bandaranaike D."/>
            <person name="Bellair M."/>
            <person name="Blankenburg K."/>
            <person name="Chao H."/>
            <person name="Dinh H."/>
            <person name="Doddapaneni H."/>
            <person name="Dugan-Rocha S."/>
            <person name="Elkadiri S."/>
            <person name="Gnanaolivu R."/>
            <person name="Hernandez B."/>
            <person name="Skinner E."/>
            <person name="Javaid M."/>
            <person name="Lee S."/>
            <person name="Li M."/>
            <person name="Ming W."/>
            <person name="Munidasa M."/>
            <person name="Muniz J."/>
            <person name="Nguyen L."/>
            <person name="Hughes D."/>
            <person name="Osuji N."/>
            <person name="Pu L.-L."/>
            <person name="Puazo M."/>
            <person name="Qu C."/>
            <person name="Quiroz J."/>
            <person name="Raj R."/>
            <person name="Weissenberger G."/>
            <person name="Xin Y."/>
            <person name="Zou X."/>
            <person name="Han Y."/>
            <person name="Worley K."/>
            <person name="Muzny D."/>
            <person name="Gibbs R."/>
        </authorList>
    </citation>
    <scope>NUCLEOTIDE SEQUENCE</scope>
    <source>
        <strain evidence="9">Sampled in the wild</strain>
    </source>
</reference>
<evidence type="ECO:0000256" key="6">
    <source>
        <dbReference type="SAM" id="MobiDB-lite"/>
    </source>
</evidence>
<dbReference type="OrthoDB" id="6085656at2759"/>
<dbReference type="PANTHER" id="PTHR10985">
    <property type="entry name" value="BASIC HELIX-LOOP-HELIX TRANSCRIPTION FACTOR, HES-RELATED"/>
    <property type="match status" value="1"/>
</dbReference>
<dbReference type="InterPro" id="IPR036638">
    <property type="entry name" value="HLH_DNA-bd_sf"/>
</dbReference>
<dbReference type="SMART" id="SM00511">
    <property type="entry name" value="ORANGE"/>
    <property type="match status" value="1"/>
</dbReference>
<feature type="compositionally biased region" description="Low complexity" evidence="6">
    <location>
        <begin position="270"/>
        <end position="298"/>
    </location>
</feature>
<keyword evidence="2" id="KW-0805">Transcription regulation</keyword>
<dbReference type="GO" id="GO:1990837">
    <property type="term" value="F:sequence-specific double-stranded DNA binding"/>
    <property type="evidence" value="ECO:0007669"/>
    <property type="project" value="UniProtKB-ARBA"/>
</dbReference>
<accession>A0A8K0K1J9</accession>
<dbReference type="GO" id="GO:0006355">
    <property type="term" value="P:regulation of DNA-templated transcription"/>
    <property type="evidence" value="ECO:0007669"/>
    <property type="project" value="InterPro"/>
</dbReference>
<feature type="domain" description="BHLH" evidence="7">
    <location>
        <begin position="63"/>
        <end position="120"/>
    </location>
</feature>
<proteinExistence type="predicted"/>
<dbReference type="Gene3D" id="6.10.250.980">
    <property type="match status" value="1"/>
</dbReference>
<reference evidence="9" key="1">
    <citation type="submission" date="2013-04" db="EMBL/GenBank/DDBJ databases">
        <authorList>
            <person name="Qu J."/>
            <person name="Murali S.C."/>
            <person name="Bandaranaike D."/>
            <person name="Bellair M."/>
            <person name="Blankenburg K."/>
            <person name="Chao H."/>
            <person name="Dinh H."/>
            <person name="Doddapaneni H."/>
            <person name="Downs B."/>
            <person name="Dugan-Rocha S."/>
            <person name="Elkadiri S."/>
            <person name="Gnanaolivu R.D."/>
            <person name="Hernandez B."/>
            <person name="Javaid M."/>
            <person name="Jayaseelan J.C."/>
            <person name="Lee S."/>
            <person name="Li M."/>
            <person name="Ming W."/>
            <person name="Munidasa M."/>
            <person name="Muniz J."/>
            <person name="Nguyen L."/>
            <person name="Ongeri F."/>
            <person name="Osuji N."/>
            <person name="Pu L.-L."/>
            <person name="Puazo M."/>
            <person name="Qu C."/>
            <person name="Quiroz J."/>
            <person name="Raj R."/>
            <person name="Weissenberger G."/>
            <person name="Xin Y."/>
            <person name="Zou X."/>
            <person name="Han Y."/>
            <person name="Richards S."/>
            <person name="Worley K."/>
            <person name="Muzny D."/>
            <person name="Gibbs R."/>
        </authorList>
    </citation>
    <scope>NUCLEOTIDE SEQUENCE</scope>
    <source>
        <strain evidence="9">Sampled in the wild</strain>
    </source>
</reference>
<evidence type="ECO:0000256" key="4">
    <source>
        <dbReference type="ARBA" id="ARBA00023163"/>
    </source>
</evidence>
<dbReference type="Pfam" id="PF07527">
    <property type="entry name" value="Hairy_orange"/>
    <property type="match status" value="1"/>
</dbReference>
<feature type="region of interest" description="Disordered" evidence="6">
    <location>
        <begin position="268"/>
        <end position="309"/>
    </location>
</feature>
<dbReference type="PROSITE" id="PS51054">
    <property type="entry name" value="ORANGE"/>
    <property type="match status" value="1"/>
</dbReference>
<protein>
    <submittedName>
        <fullName evidence="9">Uncharacterized protein</fullName>
    </submittedName>
</protein>
<dbReference type="SMART" id="SM00353">
    <property type="entry name" value="HLH"/>
    <property type="match status" value="1"/>
</dbReference>
<feature type="domain" description="Orange" evidence="8">
    <location>
        <begin position="139"/>
        <end position="180"/>
    </location>
</feature>
<evidence type="ECO:0000256" key="3">
    <source>
        <dbReference type="ARBA" id="ARBA00023125"/>
    </source>
</evidence>
<dbReference type="Pfam" id="PF00010">
    <property type="entry name" value="HLH"/>
    <property type="match status" value="1"/>
</dbReference>
<evidence type="ECO:0000256" key="1">
    <source>
        <dbReference type="ARBA" id="ARBA00004123"/>
    </source>
</evidence>
<keyword evidence="5" id="KW-0539">Nucleus</keyword>
<dbReference type="GO" id="GO:0046983">
    <property type="term" value="F:protein dimerization activity"/>
    <property type="evidence" value="ECO:0007669"/>
    <property type="project" value="InterPro"/>
</dbReference>
<dbReference type="SUPFAM" id="SSF158457">
    <property type="entry name" value="Orange domain-like"/>
    <property type="match status" value="1"/>
</dbReference>
<gene>
    <name evidence="9" type="ORF">J437_LFUL006684</name>
</gene>
<comment type="caution">
    <text evidence="9">The sequence shown here is derived from an EMBL/GenBank/DDBJ whole genome shotgun (WGS) entry which is preliminary data.</text>
</comment>
<keyword evidence="4" id="KW-0804">Transcription</keyword>
<feature type="compositionally biased region" description="Polar residues" evidence="6">
    <location>
        <begin position="32"/>
        <end position="43"/>
    </location>
</feature>
<comment type="subcellular location">
    <subcellularLocation>
        <location evidence="1">Nucleus</location>
    </subcellularLocation>
</comment>
<feature type="compositionally biased region" description="Pro residues" evidence="6">
    <location>
        <begin position="217"/>
        <end position="233"/>
    </location>
</feature>
<dbReference type="InterPro" id="IPR003650">
    <property type="entry name" value="Orange_dom"/>
</dbReference>
<dbReference type="Proteomes" id="UP000792457">
    <property type="component" value="Unassembled WGS sequence"/>
</dbReference>
<dbReference type="PROSITE" id="PS50888">
    <property type="entry name" value="BHLH"/>
    <property type="match status" value="1"/>
</dbReference>
<feature type="region of interest" description="Disordered" evidence="6">
    <location>
        <begin position="1"/>
        <end position="75"/>
    </location>
</feature>
<dbReference type="FunFam" id="4.10.280.10:FF:000009">
    <property type="entry name" value="Transcription factor HES-1"/>
    <property type="match status" value="1"/>
</dbReference>
<evidence type="ECO:0000259" key="8">
    <source>
        <dbReference type="PROSITE" id="PS51054"/>
    </source>
</evidence>
<evidence type="ECO:0000313" key="10">
    <source>
        <dbReference type="Proteomes" id="UP000792457"/>
    </source>
</evidence>
<evidence type="ECO:0000259" key="7">
    <source>
        <dbReference type="PROSITE" id="PS50888"/>
    </source>
</evidence>
<dbReference type="InterPro" id="IPR050370">
    <property type="entry name" value="HES_HEY"/>
</dbReference>
<sequence>MGASGTQCSAGVPVASGGGGVIGGGTTASNGSAPTTAVTTGGNTVEAGSAPAAPTHRRSASDNRRSNKPIMEKRRRARINNCLNELKALILDATKKDPARHSKLEKADILEMTVRHLETLRRQRAALSAAADPTILNKYKAGFSECAAEVSRFLMRHADASADGATAADQHFKRRLLSHLTHCLNGVSSTDDTVAPNGANRASPDTDEPMDDSPPRHTLPPLAPKQSPPPPGGAAPQATSALAFAAAGLQLVPRRLPNGDIALVLPSQHTSSPLRTQQQPPQSTTPSSMSSNSSQPASPGSPPPLVVAFPSRTASTASCSSSASSSSVSPVAFDRPTAFALTVPRPSPARIRAIKPVAVVAGSPVSCTAPEVAVEGTLLGCTRPLSPPLQKPLSLVMRREGECREEEGPWRPW</sequence>
<dbReference type="AlphaFoldDB" id="A0A8K0K1J9"/>
<dbReference type="InterPro" id="IPR011598">
    <property type="entry name" value="bHLH_dom"/>
</dbReference>
<keyword evidence="10" id="KW-1185">Reference proteome</keyword>
<dbReference type="GO" id="GO:0005634">
    <property type="term" value="C:nucleus"/>
    <property type="evidence" value="ECO:0007669"/>
    <property type="project" value="UniProtKB-SubCell"/>
</dbReference>
<dbReference type="EMBL" id="KZ308247">
    <property type="protein sequence ID" value="KAG8225660.1"/>
    <property type="molecule type" value="Genomic_DNA"/>
</dbReference>
<feature type="compositionally biased region" description="Gly residues" evidence="6">
    <location>
        <begin position="16"/>
        <end position="26"/>
    </location>
</feature>
<dbReference type="CDD" id="cd18913">
    <property type="entry name" value="bHLH-O_hairy_like"/>
    <property type="match status" value="1"/>
</dbReference>
<dbReference type="Gene3D" id="4.10.280.10">
    <property type="entry name" value="Helix-loop-helix DNA-binding domain"/>
    <property type="match status" value="1"/>
</dbReference>
<feature type="region of interest" description="Disordered" evidence="6">
    <location>
        <begin position="187"/>
        <end position="237"/>
    </location>
</feature>